<dbReference type="SMART" id="SM00463">
    <property type="entry name" value="SMR"/>
    <property type="match status" value="1"/>
</dbReference>
<dbReference type="Gene3D" id="1.25.40.10">
    <property type="entry name" value="Tetratricopeptide repeat domain"/>
    <property type="match status" value="5"/>
</dbReference>
<feature type="repeat" description="PPR" evidence="3">
    <location>
        <begin position="349"/>
        <end position="383"/>
    </location>
</feature>
<dbReference type="SUPFAM" id="SSF160443">
    <property type="entry name" value="SMR domain-like"/>
    <property type="match status" value="1"/>
</dbReference>
<accession>A0ABD1ZFA2</accession>
<evidence type="ECO:0000313" key="7">
    <source>
        <dbReference type="Proteomes" id="UP001605036"/>
    </source>
</evidence>
<feature type="repeat" description="PPR" evidence="3">
    <location>
        <begin position="489"/>
        <end position="523"/>
    </location>
</feature>
<dbReference type="Gene3D" id="3.30.1370.110">
    <property type="match status" value="1"/>
</dbReference>
<protein>
    <recommendedName>
        <fullName evidence="5">Smr domain-containing protein</fullName>
    </recommendedName>
</protein>
<dbReference type="PROSITE" id="PS50828">
    <property type="entry name" value="SMR"/>
    <property type="match status" value="1"/>
</dbReference>
<proteinExistence type="inferred from homology"/>
<feature type="repeat" description="PPR" evidence="3">
    <location>
        <begin position="314"/>
        <end position="348"/>
    </location>
</feature>
<comment type="similarity">
    <text evidence="1">Belongs to the PPR family. P subfamily.</text>
</comment>
<evidence type="ECO:0000256" key="3">
    <source>
        <dbReference type="PROSITE-ProRule" id="PRU00708"/>
    </source>
</evidence>
<dbReference type="InterPro" id="IPR006311">
    <property type="entry name" value="TAT_signal"/>
</dbReference>
<dbReference type="Pfam" id="PF12854">
    <property type="entry name" value="PPR_1"/>
    <property type="match status" value="1"/>
</dbReference>
<dbReference type="EMBL" id="JBHFFA010000001">
    <property type="protein sequence ID" value="KAL2650116.1"/>
    <property type="molecule type" value="Genomic_DNA"/>
</dbReference>
<feature type="compositionally biased region" description="Low complexity" evidence="4">
    <location>
        <begin position="20"/>
        <end position="33"/>
    </location>
</feature>
<reference evidence="6 7" key="1">
    <citation type="submission" date="2024-09" db="EMBL/GenBank/DDBJ databases">
        <title>Chromosome-scale assembly of Riccia fluitans.</title>
        <authorList>
            <person name="Paukszto L."/>
            <person name="Sawicki J."/>
            <person name="Karawczyk K."/>
            <person name="Piernik-Szablinska J."/>
            <person name="Szczecinska M."/>
            <person name="Mazdziarz M."/>
        </authorList>
    </citation>
    <scope>NUCLEOTIDE SEQUENCE [LARGE SCALE GENOMIC DNA]</scope>
    <source>
        <strain evidence="6">Rf_01</strain>
        <tissue evidence="6">Aerial parts of the thallus</tissue>
    </source>
</reference>
<name>A0ABD1ZFA2_9MARC</name>
<dbReference type="PANTHER" id="PTHR47447:SF29">
    <property type="entry name" value="PPR CONTAINING PLANT PROTEIN"/>
    <property type="match status" value="1"/>
</dbReference>
<dbReference type="Proteomes" id="UP001605036">
    <property type="component" value="Unassembled WGS sequence"/>
</dbReference>
<evidence type="ECO:0000256" key="4">
    <source>
        <dbReference type="SAM" id="MobiDB-lite"/>
    </source>
</evidence>
<dbReference type="SUPFAM" id="SSF48452">
    <property type="entry name" value="TPR-like"/>
    <property type="match status" value="1"/>
</dbReference>
<feature type="region of interest" description="Disordered" evidence="4">
    <location>
        <begin position="20"/>
        <end position="59"/>
    </location>
</feature>
<sequence>MASRASFLGTEAAATAASVAFTNNGPNGGAEARNNGRRRGGRVRSSARPSYEVPHQEQHVWAGPPLQQRLAVGVVPAGGKGGTRSGPNAAARPGLEVGSLHRNLQSQGALSAEFCGRRSTRLVSKFHHGRQKLYLGKHSPEADLVAEKILKATSASSTAQLLDLWTDKLVCVEDFPYLLRELGNWGAWEKALKSFEWMLRQSRLSGEWSKLASIMISTLGRLGKVDLAQDVFNKAQVAGFGDNVYAYSALVSAYGRSGRCKEALEVFQSMKKSGCKPNLITYNTIIDACGKGGVDLNKALEIFDEMQREGVEPDRITFNSLIAVCSRGSLWEESQKVFAEMQRRGIEQDIFTYNTLIDAVCKGGQMELAAQIVARMRNNSINPNVVTYSTMIDGYGKIGCFDQAITLYHEMKDANIFPDRVSYNTLVDIYAKLGRFDDALATCSEMERAGWKTDVVTYNALIDAYGKQGKYDEAAMLFNKMKSEGVVPNVLTYSALIDAYSKGGRHREASEVFQQFKKAGLQPDVVLYSALIDAYFKNGLVDEAVALLEEMMQQGIQPNIVTYNSLIDAYGRRGDHSLIDAYGRTGEVDKGWKTLDSAGDDTCSPECTDVNNIHRQHRTAVKIFHDMQESGLKPNVVTFSAILNACSRCASFEEASVLLEEMRLFDSRVYGVAYGLLMGSREHVWGEAELLFNQIAFMDYATAAAFYNALTDVLWHFGQREGAQKVAVAAKRRRVWENAWWRSDQQFCLDLHLMSVGAAQAMLHVWLLDIRALVWEGHELPRFLSILTGWGKHSKVAGASAVKKAVETRLMEIGAPFQVAKYNEGRLISAGRVVYAWLRDAKTLPLLLLHDSRQAREEMSMPVPALRLLSLQPPMVETSC</sequence>
<dbReference type="InterPro" id="IPR011990">
    <property type="entry name" value="TPR-like_helical_dom_sf"/>
</dbReference>
<feature type="repeat" description="PPR" evidence="3">
    <location>
        <begin position="635"/>
        <end position="669"/>
    </location>
</feature>
<dbReference type="PROSITE" id="PS51318">
    <property type="entry name" value="TAT"/>
    <property type="match status" value="1"/>
</dbReference>
<keyword evidence="2" id="KW-0677">Repeat</keyword>
<dbReference type="NCBIfam" id="TIGR00756">
    <property type="entry name" value="PPR"/>
    <property type="match status" value="9"/>
</dbReference>
<dbReference type="Pfam" id="PF13812">
    <property type="entry name" value="PPR_3"/>
    <property type="match status" value="2"/>
</dbReference>
<feature type="repeat" description="PPR" evidence="3">
    <location>
        <begin position="524"/>
        <end position="558"/>
    </location>
</feature>
<dbReference type="InterPro" id="IPR002885">
    <property type="entry name" value="PPR_rpt"/>
</dbReference>
<evidence type="ECO:0000313" key="6">
    <source>
        <dbReference type="EMBL" id="KAL2650116.1"/>
    </source>
</evidence>
<dbReference type="InterPro" id="IPR002625">
    <property type="entry name" value="Smr_dom"/>
</dbReference>
<organism evidence="6 7">
    <name type="scientific">Riccia fluitans</name>
    <dbReference type="NCBI Taxonomy" id="41844"/>
    <lineage>
        <taxon>Eukaryota</taxon>
        <taxon>Viridiplantae</taxon>
        <taxon>Streptophyta</taxon>
        <taxon>Embryophyta</taxon>
        <taxon>Marchantiophyta</taxon>
        <taxon>Marchantiopsida</taxon>
        <taxon>Marchantiidae</taxon>
        <taxon>Marchantiales</taxon>
        <taxon>Ricciaceae</taxon>
        <taxon>Riccia</taxon>
    </lineage>
</organism>
<dbReference type="PANTHER" id="PTHR47447">
    <property type="entry name" value="OS03G0856100 PROTEIN"/>
    <property type="match status" value="1"/>
</dbReference>
<feature type="repeat" description="PPR" evidence="3">
    <location>
        <begin position="278"/>
        <end position="313"/>
    </location>
</feature>
<evidence type="ECO:0000259" key="5">
    <source>
        <dbReference type="PROSITE" id="PS50828"/>
    </source>
</evidence>
<dbReference type="PROSITE" id="PS51375">
    <property type="entry name" value="PPR"/>
    <property type="match status" value="10"/>
</dbReference>
<comment type="caution">
    <text evidence="6">The sequence shown here is derived from an EMBL/GenBank/DDBJ whole genome shotgun (WGS) entry which is preliminary data.</text>
</comment>
<evidence type="ECO:0000256" key="1">
    <source>
        <dbReference type="ARBA" id="ARBA00007626"/>
    </source>
</evidence>
<keyword evidence="7" id="KW-1185">Reference proteome</keyword>
<evidence type="ECO:0000256" key="2">
    <source>
        <dbReference type="ARBA" id="ARBA00022737"/>
    </source>
</evidence>
<dbReference type="InterPro" id="IPR036063">
    <property type="entry name" value="Smr_dom_sf"/>
</dbReference>
<feature type="repeat" description="PPR" evidence="3">
    <location>
        <begin position="243"/>
        <end position="277"/>
    </location>
</feature>
<dbReference type="Pfam" id="PF13041">
    <property type="entry name" value="PPR_2"/>
    <property type="match status" value="4"/>
</dbReference>
<gene>
    <name evidence="6" type="ORF">R1flu_018244</name>
</gene>
<feature type="repeat" description="PPR" evidence="3">
    <location>
        <begin position="384"/>
        <end position="418"/>
    </location>
</feature>
<feature type="repeat" description="PPR" evidence="3">
    <location>
        <begin position="419"/>
        <end position="453"/>
    </location>
</feature>
<dbReference type="AlphaFoldDB" id="A0ABD1ZFA2"/>
<feature type="domain" description="Smr" evidence="5">
    <location>
        <begin position="749"/>
        <end position="838"/>
    </location>
</feature>
<feature type="repeat" description="PPR" evidence="3">
    <location>
        <begin position="454"/>
        <end position="488"/>
    </location>
</feature>